<dbReference type="Gene3D" id="1.10.357.10">
    <property type="entry name" value="Tetracycline Repressor, domain 2"/>
    <property type="match status" value="1"/>
</dbReference>
<dbReference type="PRINTS" id="PR00455">
    <property type="entry name" value="HTHTETR"/>
</dbReference>
<protein>
    <submittedName>
        <fullName evidence="6">TetR family transcriptional regulator</fullName>
    </submittedName>
</protein>
<organism evidence="6 7">
    <name type="scientific">Duganella vulcania</name>
    <dbReference type="NCBI Taxonomy" id="2692166"/>
    <lineage>
        <taxon>Bacteria</taxon>
        <taxon>Pseudomonadati</taxon>
        <taxon>Pseudomonadota</taxon>
        <taxon>Betaproteobacteria</taxon>
        <taxon>Burkholderiales</taxon>
        <taxon>Oxalobacteraceae</taxon>
        <taxon>Telluria group</taxon>
        <taxon>Duganella</taxon>
    </lineage>
</organism>
<dbReference type="InterPro" id="IPR041479">
    <property type="entry name" value="TetR_CgmR_C"/>
</dbReference>
<dbReference type="Pfam" id="PF00440">
    <property type="entry name" value="TetR_N"/>
    <property type="match status" value="1"/>
</dbReference>
<dbReference type="PANTHER" id="PTHR30055:SF234">
    <property type="entry name" value="HTH-TYPE TRANSCRIPTIONAL REGULATOR BETI"/>
    <property type="match status" value="1"/>
</dbReference>
<evidence type="ECO:0000256" key="4">
    <source>
        <dbReference type="PROSITE-ProRule" id="PRU00335"/>
    </source>
</evidence>
<evidence type="ECO:0000256" key="2">
    <source>
        <dbReference type="ARBA" id="ARBA00023125"/>
    </source>
</evidence>
<dbReference type="PROSITE" id="PS50977">
    <property type="entry name" value="HTH_TETR_2"/>
    <property type="match status" value="1"/>
</dbReference>
<dbReference type="Proteomes" id="UP000447355">
    <property type="component" value="Unassembled WGS sequence"/>
</dbReference>
<name>A0A845GJF4_9BURK</name>
<comment type="caution">
    <text evidence="6">The sequence shown here is derived from an EMBL/GenBank/DDBJ whole genome shotgun (WGS) entry which is preliminary data.</text>
</comment>
<keyword evidence="2 4" id="KW-0238">DNA-binding</keyword>
<dbReference type="Pfam" id="PF17937">
    <property type="entry name" value="TetR_C_28"/>
    <property type="match status" value="1"/>
</dbReference>
<accession>A0A845GJF4</accession>
<evidence type="ECO:0000256" key="3">
    <source>
        <dbReference type="ARBA" id="ARBA00023163"/>
    </source>
</evidence>
<proteinExistence type="predicted"/>
<dbReference type="InterPro" id="IPR050109">
    <property type="entry name" value="HTH-type_TetR-like_transc_reg"/>
</dbReference>
<dbReference type="InterPro" id="IPR001647">
    <property type="entry name" value="HTH_TetR"/>
</dbReference>
<feature type="DNA-binding region" description="H-T-H motif" evidence="4">
    <location>
        <begin position="34"/>
        <end position="53"/>
    </location>
</feature>
<dbReference type="GO" id="GO:0003700">
    <property type="term" value="F:DNA-binding transcription factor activity"/>
    <property type="evidence" value="ECO:0007669"/>
    <property type="project" value="TreeGrafter"/>
</dbReference>
<keyword evidence="3" id="KW-0804">Transcription</keyword>
<feature type="domain" description="HTH tetR-type" evidence="5">
    <location>
        <begin position="11"/>
        <end position="71"/>
    </location>
</feature>
<evidence type="ECO:0000313" key="6">
    <source>
        <dbReference type="EMBL" id="MYM93208.1"/>
    </source>
</evidence>
<dbReference type="PANTHER" id="PTHR30055">
    <property type="entry name" value="HTH-TYPE TRANSCRIPTIONAL REGULATOR RUTR"/>
    <property type="match status" value="1"/>
</dbReference>
<evidence type="ECO:0000259" key="5">
    <source>
        <dbReference type="PROSITE" id="PS50977"/>
    </source>
</evidence>
<dbReference type="AlphaFoldDB" id="A0A845GJF4"/>
<dbReference type="RefSeq" id="WP_161082451.1">
    <property type="nucleotide sequence ID" value="NZ_WWCX01000003.1"/>
</dbReference>
<sequence>MTSTEKRPGRTSKRDQLLDAAAAVVGKHGVQQLTIDAVALAANVTKAGLIYHFKTRDDLLAALVERMVNEYDVLARPQEHQAADGPTIKSALSQMSRETFEMPPEQRRLLTNLLAAVSSHPQLIAPVQGLYARSYGWLGQSGEQADQALLLAAALDGIALLELLNLHQFTPQQRDAMRAALDSAIRALP</sequence>
<dbReference type="InterPro" id="IPR009057">
    <property type="entry name" value="Homeodomain-like_sf"/>
</dbReference>
<reference evidence="6" key="1">
    <citation type="submission" date="2019-12" db="EMBL/GenBank/DDBJ databases">
        <title>Novel species isolated from a subtropical stream in China.</title>
        <authorList>
            <person name="Lu H."/>
        </authorList>
    </citation>
    <scope>NUCLEOTIDE SEQUENCE [LARGE SCALE GENOMIC DNA]</scope>
    <source>
        <strain evidence="6">FT81W</strain>
    </source>
</reference>
<evidence type="ECO:0000256" key="1">
    <source>
        <dbReference type="ARBA" id="ARBA00023015"/>
    </source>
</evidence>
<evidence type="ECO:0000313" key="7">
    <source>
        <dbReference type="Proteomes" id="UP000447355"/>
    </source>
</evidence>
<keyword evidence="1" id="KW-0805">Transcription regulation</keyword>
<dbReference type="EMBL" id="WWCX01000003">
    <property type="protein sequence ID" value="MYM93208.1"/>
    <property type="molecule type" value="Genomic_DNA"/>
</dbReference>
<dbReference type="SUPFAM" id="SSF46689">
    <property type="entry name" value="Homeodomain-like"/>
    <property type="match status" value="1"/>
</dbReference>
<gene>
    <name evidence="6" type="ORF">GTP90_04970</name>
</gene>
<dbReference type="GO" id="GO:0000976">
    <property type="term" value="F:transcription cis-regulatory region binding"/>
    <property type="evidence" value="ECO:0007669"/>
    <property type="project" value="TreeGrafter"/>
</dbReference>